<evidence type="ECO:0000313" key="2">
    <source>
        <dbReference type="EMBL" id="HIY25555.1"/>
    </source>
</evidence>
<feature type="transmembrane region" description="Helical" evidence="1">
    <location>
        <begin position="168"/>
        <end position="192"/>
    </location>
</feature>
<keyword evidence="1" id="KW-0812">Transmembrane</keyword>
<evidence type="ECO:0000313" key="3">
    <source>
        <dbReference type="Proteomes" id="UP000823915"/>
    </source>
</evidence>
<feature type="transmembrane region" description="Helical" evidence="1">
    <location>
        <begin position="117"/>
        <end position="147"/>
    </location>
</feature>
<keyword evidence="1" id="KW-1133">Transmembrane helix</keyword>
<dbReference type="Proteomes" id="UP000823915">
    <property type="component" value="Unassembled WGS sequence"/>
</dbReference>
<dbReference type="PANTHER" id="PTHR40078">
    <property type="entry name" value="INTEGRAL MEMBRANE PROTEIN-RELATED"/>
    <property type="match status" value="1"/>
</dbReference>
<evidence type="ECO:0008006" key="4">
    <source>
        <dbReference type="Google" id="ProtNLM"/>
    </source>
</evidence>
<protein>
    <recommendedName>
        <fullName evidence="4">Tat pathway signal sequence</fullName>
    </recommendedName>
</protein>
<feature type="transmembrane region" description="Helical" evidence="1">
    <location>
        <begin position="12"/>
        <end position="31"/>
    </location>
</feature>
<gene>
    <name evidence="2" type="ORF">H9838_00085</name>
</gene>
<organism evidence="2 3">
    <name type="scientific">Candidatus Acutalibacter pullistercoris</name>
    <dbReference type="NCBI Taxonomy" id="2838418"/>
    <lineage>
        <taxon>Bacteria</taxon>
        <taxon>Bacillati</taxon>
        <taxon>Bacillota</taxon>
        <taxon>Clostridia</taxon>
        <taxon>Eubacteriales</taxon>
        <taxon>Acutalibacteraceae</taxon>
        <taxon>Acutalibacter</taxon>
    </lineage>
</organism>
<keyword evidence="1" id="KW-0472">Membrane</keyword>
<dbReference type="PANTHER" id="PTHR40078:SF1">
    <property type="entry name" value="INTEGRAL MEMBRANE PROTEIN"/>
    <property type="match status" value="1"/>
</dbReference>
<name>A0A9D2C0B3_9FIRM</name>
<proteinExistence type="predicted"/>
<comment type="caution">
    <text evidence="2">The sequence shown here is derived from an EMBL/GenBank/DDBJ whole genome shotgun (WGS) entry which is preliminary data.</text>
</comment>
<sequence>MSKLKLPDHFQKRVGMTTVGVIFCAIAVGFFKCSSFGVDPFQCFAQGVWGRFFESFTTYGVYYMILSAIMLVIDLFIARSYMGVATLVNMFLTGYIVDFAVWAINSVCPDPSLPMRIAFLAIGVLVMCFASSLYMTSNLGVSVYDAIPIVIAKNRKWPFRFVRIGCDLICVCIGALSGLLPGVGTLITAFFMGPLIEFFNHSFSEPFLFGKKAQGEKETA</sequence>
<dbReference type="InterPro" id="IPR038750">
    <property type="entry name" value="YczE/YyaS-like"/>
</dbReference>
<dbReference type="EMBL" id="DXDU01000004">
    <property type="protein sequence ID" value="HIY25555.1"/>
    <property type="molecule type" value="Genomic_DNA"/>
</dbReference>
<reference evidence="2" key="2">
    <citation type="submission" date="2021-04" db="EMBL/GenBank/DDBJ databases">
        <authorList>
            <person name="Gilroy R."/>
        </authorList>
    </citation>
    <scope>NUCLEOTIDE SEQUENCE</scope>
    <source>
        <strain evidence="2">1282</strain>
    </source>
</reference>
<feature type="transmembrane region" description="Helical" evidence="1">
    <location>
        <begin position="84"/>
        <end position="105"/>
    </location>
</feature>
<dbReference type="Pfam" id="PF19700">
    <property type="entry name" value="DUF6198"/>
    <property type="match status" value="1"/>
</dbReference>
<accession>A0A9D2C0B3</accession>
<evidence type="ECO:0000256" key="1">
    <source>
        <dbReference type="SAM" id="Phobius"/>
    </source>
</evidence>
<feature type="transmembrane region" description="Helical" evidence="1">
    <location>
        <begin position="59"/>
        <end position="77"/>
    </location>
</feature>
<dbReference type="AlphaFoldDB" id="A0A9D2C0B3"/>
<reference evidence="2" key="1">
    <citation type="journal article" date="2021" name="PeerJ">
        <title>Extensive microbial diversity within the chicken gut microbiome revealed by metagenomics and culture.</title>
        <authorList>
            <person name="Gilroy R."/>
            <person name="Ravi A."/>
            <person name="Getino M."/>
            <person name="Pursley I."/>
            <person name="Horton D.L."/>
            <person name="Alikhan N.F."/>
            <person name="Baker D."/>
            <person name="Gharbi K."/>
            <person name="Hall N."/>
            <person name="Watson M."/>
            <person name="Adriaenssens E.M."/>
            <person name="Foster-Nyarko E."/>
            <person name="Jarju S."/>
            <person name="Secka A."/>
            <person name="Antonio M."/>
            <person name="Oren A."/>
            <person name="Chaudhuri R.R."/>
            <person name="La Ragione R."/>
            <person name="Hildebrand F."/>
            <person name="Pallen M.J."/>
        </authorList>
    </citation>
    <scope>NUCLEOTIDE SEQUENCE</scope>
    <source>
        <strain evidence="2">1282</strain>
    </source>
</reference>